<reference evidence="2" key="1">
    <citation type="journal article" date="2019" name="Int. J. Syst. Evol. Microbiol.">
        <title>The Global Catalogue of Microorganisms (GCM) 10K type strain sequencing project: providing services to taxonomists for standard genome sequencing and annotation.</title>
        <authorList>
            <consortium name="The Broad Institute Genomics Platform"/>
            <consortium name="The Broad Institute Genome Sequencing Center for Infectious Disease"/>
            <person name="Wu L."/>
            <person name="Ma J."/>
        </authorList>
    </citation>
    <scope>NUCLEOTIDE SEQUENCE [LARGE SCALE GENOMIC DNA]</scope>
    <source>
        <strain evidence="2">JCM 17224</strain>
    </source>
</reference>
<evidence type="ECO:0000313" key="2">
    <source>
        <dbReference type="Proteomes" id="UP001500567"/>
    </source>
</evidence>
<dbReference type="Proteomes" id="UP001500567">
    <property type="component" value="Unassembled WGS sequence"/>
</dbReference>
<sequence length="172" mass="18957">MVRPVTYADYRNRILTISPTLDRPGPMLQGACLYFATATQMWHGAERQDEADSSAYLLDLLGQEPLPAPAPVVVEPLAVPPAIEEPFAGVEEFTIDPFAQDLLLPPTITVREAVELLQALFTPGTSPVGEERDMTLTEFSHRKRARRMALAALRAQYTKALPAPISPLPTYE</sequence>
<accession>A0ABP7SWR4</accession>
<organism evidence="1 2">
    <name type="scientific">Hymenobacter fastidiosus</name>
    <dbReference type="NCBI Taxonomy" id="486264"/>
    <lineage>
        <taxon>Bacteria</taxon>
        <taxon>Pseudomonadati</taxon>
        <taxon>Bacteroidota</taxon>
        <taxon>Cytophagia</taxon>
        <taxon>Cytophagales</taxon>
        <taxon>Hymenobacteraceae</taxon>
        <taxon>Hymenobacter</taxon>
    </lineage>
</organism>
<keyword evidence="2" id="KW-1185">Reference proteome</keyword>
<proteinExistence type="predicted"/>
<name>A0ABP7SWR4_9BACT</name>
<protein>
    <submittedName>
        <fullName evidence="1">Uncharacterized protein</fullName>
    </submittedName>
</protein>
<gene>
    <name evidence="1" type="ORF">GCM10022408_34120</name>
</gene>
<dbReference type="EMBL" id="BAABDJ010000038">
    <property type="protein sequence ID" value="GAA4017665.1"/>
    <property type="molecule type" value="Genomic_DNA"/>
</dbReference>
<comment type="caution">
    <text evidence="1">The sequence shown here is derived from an EMBL/GenBank/DDBJ whole genome shotgun (WGS) entry which is preliminary data.</text>
</comment>
<evidence type="ECO:0000313" key="1">
    <source>
        <dbReference type="EMBL" id="GAA4017665.1"/>
    </source>
</evidence>